<sequence>MARGRCYRDEAWLDKPVAEQLEDCWACPVRRECLRYAFEFKCTGVVMGGVQLRPNPLKRLPSWAQD</sequence>
<organism evidence="1 2">
    <name type="scientific">Propionimicrobium lymphophilum ACS-093-V-SCH5</name>
    <dbReference type="NCBI Taxonomy" id="883161"/>
    <lineage>
        <taxon>Bacteria</taxon>
        <taxon>Bacillati</taxon>
        <taxon>Actinomycetota</taxon>
        <taxon>Actinomycetes</taxon>
        <taxon>Propionibacteriales</taxon>
        <taxon>Propionibacteriaceae</taxon>
        <taxon>Propionimicrobium</taxon>
    </lineage>
</organism>
<dbReference type="HOGENOM" id="CLU_2827724_0_0_11"/>
<accession>S2W6C6</accession>
<proteinExistence type="predicted"/>
<reference evidence="1 2" key="1">
    <citation type="submission" date="2013-04" db="EMBL/GenBank/DDBJ databases">
        <title>The Genome Sequence of Propionimicrobium lymphophilum ACS-093-V-SCH5.</title>
        <authorList>
            <consortium name="The Broad Institute Genomics Platform"/>
            <person name="Earl A."/>
            <person name="Ward D."/>
            <person name="Feldgarden M."/>
            <person name="Gevers D."/>
            <person name="Saerens B."/>
            <person name="Vaneechoutte M."/>
            <person name="Walker B."/>
            <person name="Young S."/>
            <person name="Zeng Q."/>
            <person name="Gargeya S."/>
            <person name="Fitzgerald M."/>
            <person name="Haas B."/>
            <person name="Abouelleil A."/>
            <person name="Allen A.W."/>
            <person name="Alvarado L."/>
            <person name="Arachchi H.M."/>
            <person name="Berlin A.M."/>
            <person name="Chapman S.B."/>
            <person name="Gainer-Dewar J."/>
            <person name="Goldberg J."/>
            <person name="Griggs A."/>
            <person name="Gujja S."/>
            <person name="Hansen M."/>
            <person name="Howarth C."/>
            <person name="Imamovic A."/>
            <person name="Ireland A."/>
            <person name="Larimer J."/>
            <person name="McCowan C."/>
            <person name="Murphy C."/>
            <person name="Pearson M."/>
            <person name="Poon T.W."/>
            <person name="Priest M."/>
            <person name="Roberts A."/>
            <person name="Saif S."/>
            <person name="Shea T."/>
            <person name="Sisk P."/>
            <person name="Sykes S."/>
            <person name="Wortman J."/>
            <person name="Nusbaum C."/>
            <person name="Birren B."/>
        </authorList>
    </citation>
    <scope>NUCLEOTIDE SEQUENCE [LARGE SCALE GENOMIC DNA]</scope>
    <source>
        <strain evidence="1 2">ACS-093-V-SCH5</strain>
    </source>
</reference>
<name>S2W6C6_9ACTN</name>
<protein>
    <recommendedName>
        <fullName evidence="3">4Fe-4S Wbl-type domain-containing protein</fullName>
    </recommendedName>
</protein>
<dbReference type="EMBL" id="AGZR01000003">
    <property type="protein sequence ID" value="EPD33795.1"/>
    <property type="molecule type" value="Genomic_DNA"/>
</dbReference>
<dbReference type="Proteomes" id="UP000014417">
    <property type="component" value="Unassembled WGS sequence"/>
</dbReference>
<dbReference type="AlphaFoldDB" id="S2W6C6"/>
<evidence type="ECO:0000313" key="1">
    <source>
        <dbReference type="EMBL" id="EPD33795.1"/>
    </source>
</evidence>
<evidence type="ECO:0000313" key="2">
    <source>
        <dbReference type="Proteomes" id="UP000014417"/>
    </source>
</evidence>
<keyword evidence="2" id="KW-1185">Reference proteome</keyword>
<dbReference type="STRING" id="883161.HMPREF9306_00209"/>
<comment type="caution">
    <text evidence="1">The sequence shown here is derived from an EMBL/GenBank/DDBJ whole genome shotgun (WGS) entry which is preliminary data.</text>
</comment>
<evidence type="ECO:0008006" key="3">
    <source>
        <dbReference type="Google" id="ProtNLM"/>
    </source>
</evidence>
<gene>
    <name evidence="1" type="ORF">HMPREF9306_00209</name>
</gene>